<dbReference type="PIR" id="B95993">
    <property type="entry name" value="B95993"/>
</dbReference>
<dbReference type="Pfam" id="PF01068">
    <property type="entry name" value="DNA_ligase_A_M"/>
    <property type="match status" value="1"/>
</dbReference>
<dbReference type="NCBIfam" id="TIGR02779">
    <property type="entry name" value="NHEJ_ligase_lig"/>
    <property type="match status" value="1"/>
</dbReference>
<evidence type="ECO:0000256" key="1">
    <source>
        <dbReference type="ARBA" id="ARBA00007572"/>
    </source>
</evidence>
<gene>
    <name evidence="7" type="ORF">SM_b20912</name>
</gene>
<dbReference type="EnsemblBacteria" id="CAC49610">
    <property type="protein sequence ID" value="CAC49610"/>
    <property type="gene ID" value="SM_b20912"/>
</dbReference>
<evidence type="ECO:0000256" key="2">
    <source>
        <dbReference type="ARBA" id="ARBA00012727"/>
    </source>
</evidence>
<dbReference type="InterPro" id="IPR050191">
    <property type="entry name" value="ATP-dep_DNA_ligase"/>
</dbReference>
<dbReference type="EC" id="6.5.1.1" evidence="2"/>
<comment type="similarity">
    <text evidence="1">Belongs to the ATP-dependent DNA ligase family.</text>
</comment>
<organism evidence="7 8">
    <name type="scientific">Rhizobium meliloti (strain 1021)</name>
    <name type="common">Ensifer meliloti</name>
    <name type="synonym">Sinorhizobium meliloti</name>
    <dbReference type="NCBI Taxonomy" id="266834"/>
    <lineage>
        <taxon>Bacteria</taxon>
        <taxon>Pseudomonadati</taxon>
        <taxon>Pseudomonadota</taxon>
        <taxon>Alphaproteobacteria</taxon>
        <taxon>Hyphomicrobiales</taxon>
        <taxon>Rhizobiaceae</taxon>
        <taxon>Sinorhizobium/Ensifer group</taxon>
        <taxon>Sinorhizobium</taxon>
    </lineage>
</organism>
<dbReference type="eggNOG" id="COG1793">
    <property type="taxonomic scope" value="Bacteria"/>
</dbReference>
<accession>Q92UC4</accession>
<reference evidence="8" key="2">
    <citation type="journal article" date="2001" name="Science">
        <title>The composite genome of the legume symbiont Sinorhizobium meliloti.</title>
        <authorList>
            <person name="Galibert F."/>
            <person name="Finan T.M."/>
            <person name="Long S.R."/>
            <person name="Puehler A."/>
            <person name="Abola P."/>
            <person name="Ampe F."/>
            <person name="Barloy-Hubler F."/>
            <person name="Barnett M.J."/>
            <person name="Becker A."/>
            <person name="Boistard P."/>
            <person name="Bothe G."/>
            <person name="Boutry M."/>
            <person name="Bowser L."/>
            <person name="Buhrmester J."/>
            <person name="Cadieu E."/>
            <person name="Capela D."/>
            <person name="Chain P."/>
            <person name="Cowie A."/>
            <person name="Davis R.W."/>
            <person name="Dreano S."/>
            <person name="Federspiel N.A."/>
            <person name="Fisher R.F."/>
            <person name="Gloux S."/>
            <person name="Godrie T."/>
            <person name="Goffeau A."/>
            <person name="Golding B."/>
            <person name="Gouzy J."/>
            <person name="Gurjal M."/>
            <person name="Hernandez-Lucas I."/>
            <person name="Hong A."/>
            <person name="Huizar L."/>
            <person name="Hyman R.W."/>
            <person name="Jones T."/>
            <person name="Kahn D."/>
            <person name="Kahn M.L."/>
            <person name="Kalman S."/>
            <person name="Keating D.H."/>
            <person name="Kiss E."/>
            <person name="Komp C."/>
            <person name="Lelaure V."/>
            <person name="Masuy D."/>
            <person name="Palm C."/>
            <person name="Peck M.C."/>
            <person name="Pohl T.M."/>
            <person name="Portetelle D."/>
            <person name="Purnelle B."/>
            <person name="Ramsperger U."/>
            <person name="Surzycki R."/>
            <person name="Thebault P."/>
            <person name="Vandenbol M."/>
            <person name="Vorhoelter F.J."/>
            <person name="Weidner S."/>
            <person name="Wells D.H."/>
            <person name="Wong K."/>
            <person name="Yeh K.-C."/>
            <person name="Batut J."/>
        </authorList>
    </citation>
    <scope>NUCLEOTIDE SEQUENCE [LARGE SCALE GENOMIC DNA]</scope>
    <source>
        <strain evidence="8">1021</strain>
        <plasmid evidence="8">Plasmid pSymB</plasmid>
    </source>
</reference>
<dbReference type="PROSITE" id="PS50160">
    <property type="entry name" value="DNA_LIGASE_A3"/>
    <property type="match status" value="1"/>
</dbReference>
<reference evidence="7 8" key="1">
    <citation type="journal article" date="2001" name="Proc. Natl. Acad. Sci. U.S.A.">
        <title>The complete sequence of the 1,683-kb pSymB megaplasmid from the N2-fixing endosymbiont Sinorhizobium meliloti.</title>
        <authorList>
            <person name="Finan T.M."/>
            <person name="Weidner S."/>
            <person name="Wong K."/>
            <person name="Buhrmester J."/>
            <person name="Chain P."/>
            <person name="Vorholter F.J."/>
            <person name="Hernandez-Lucas I."/>
            <person name="Becker A."/>
            <person name="Cowie A."/>
            <person name="Gouzy J."/>
            <person name="Golding B."/>
            <person name="Puhler A."/>
        </authorList>
    </citation>
    <scope>NUCLEOTIDE SEQUENCE [LARGE SCALE GENOMIC DNA]</scope>
    <source>
        <strain evidence="7 8">1021</strain>
        <plasmid evidence="8">Plasmid pSymB</plasmid>
    </source>
</reference>
<dbReference type="PATRIC" id="fig|266834.11.peg.6132"/>
<feature type="region of interest" description="Disordered" evidence="5">
    <location>
        <begin position="1"/>
        <end position="20"/>
    </location>
</feature>
<dbReference type="Proteomes" id="UP000001976">
    <property type="component" value="Plasmid pSymB"/>
</dbReference>
<evidence type="ECO:0000259" key="6">
    <source>
        <dbReference type="PROSITE" id="PS50160"/>
    </source>
</evidence>
<dbReference type="CDD" id="cd07971">
    <property type="entry name" value="OBF_DNA_ligase_LigD"/>
    <property type="match status" value="1"/>
</dbReference>
<dbReference type="GO" id="GO:0005524">
    <property type="term" value="F:ATP binding"/>
    <property type="evidence" value="ECO:0007669"/>
    <property type="project" value="InterPro"/>
</dbReference>
<dbReference type="Gene3D" id="2.40.50.140">
    <property type="entry name" value="Nucleic acid-binding proteins"/>
    <property type="match status" value="1"/>
</dbReference>
<name>Q92UC4_RHIME</name>
<sequence>MARASSKKPRDTPPLDPMPARIDPCLASLVDRPPKGPDWAFEVKWDGYRIAVHIEPGRVRILTRGGYDWTERFPTIVDDARRLAVKTAILDGEAVVLDDKGRSDFGMLQRALGRLPSAVEAGAIVFYAFDLLYLDGHDLRRLPLRERRRLLEPLVAAREGAVRLSEELQADGDEFFRVACAHGLEGIIAKHIEKPYRSGRGEWWQKITCKSRDSFVIVGFEPSTVPGHLGRLLLAAREGDEPVYVGGCGTGWSNKLSRELRKLLEGMATKSPAVDLRRRAAVSVEPVHVADVEYRAWTDDGKLRHASFKGIGSGRMTWRLFSGTLVVNSGCTEFTPNAVLESCRLTFVKRFATRGGDNTPKIYQ</sequence>
<dbReference type="KEGG" id="sme:SM_b20912"/>
<comment type="catalytic activity">
    <reaction evidence="4">
        <text>ATP + (deoxyribonucleotide)n-3'-hydroxyl + 5'-phospho-(deoxyribonucleotide)m = (deoxyribonucleotide)n+m + AMP + diphosphate.</text>
        <dbReference type="EC" id="6.5.1.1"/>
    </reaction>
</comment>
<dbReference type="Gene3D" id="3.30.470.30">
    <property type="entry name" value="DNA ligase/mRNA capping enzyme"/>
    <property type="match status" value="1"/>
</dbReference>
<dbReference type="InterPro" id="IPR012310">
    <property type="entry name" value="DNA_ligase_ATP-dep_cent"/>
</dbReference>
<evidence type="ECO:0000256" key="4">
    <source>
        <dbReference type="ARBA" id="ARBA00034003"/>
    </source>
</evidence>
<keyword evidence="7" id="KW-0614">Plasmid</keyword>
<dbReference type="InterPro" id="IPR014146">
    <property type="entry name" value="LigD_ligase_dom"/>
</dbReference>
<feature type="domain" description="ATP-dependent DNA ligase family profile" evidence="6">
    <location>
        <begin position="117"/>
        <end position="250"/>
    </location>
</feature>
<keyword evidence="3 7" id="KW-0436">Ligase</keyword>
<keyword evidence="8" id="KW-1185">Reference proteome</keyword>
<dbReference type="PANTHER" id="PTHR45674">
    <property type="entry name" value="DNA LIGASE 1/3 FAMILY MEMBER"/>
    <property type="match status" value="1"/>
</dbReference>
<dbReference type="Gene3D" id="3.30.1490.70">
    <property type="match status" value="1"/>
</dbReference>
<evidence type="ECO:0000256" key="3">
    <source>
        <dbReference type="ARBA" id="ARBA00022598"/>
    </source>
</evidence>
<dbReference type="Pfam" id="PF04679">
    <property type="entry name" value="DNA_ligase_A_C"/>
    <property type="match status" value="1"/>
</dbReference>
<evidence type="ECO:0000313" key="8">
    <source>
        <dbReference type="Proteomes" id="UP000001976"/>
    </source>
</evidence>
<dbReference type="GO" id="GO:0006281">
    <property type="term" value="P:DNA repair"/>
    <property type="evidence" value="ECO:0007669"/>
    <property type="project" value="InterPro"/>
</dbReference>
<dbReference type="PANTHER" id="PTHR45674:SF4">
    <property type="entry name" value="DNA LIGASE 1"/>
    <property type="match status" value="1"/>
</dbReference>
<dbReference type="EMBL" id="AL591985">
    <property type="protein sequence ID" value="CAC49610.1"/>
    <property type="molecule type" value="Genomic_DNA"/>
</dbReference>
<proteinExistence type="inferred from homology"/>
<dbReference type="CDD" id="cd07906">
    <property type="entry name" value="Adenylation_DNA_ligase_LigD_LigC"/>
    <property type="match status" value="1"/>
</dbReference>
<dbReference type="OrthoDB" id="9802472at2"/>
<evidence type="ECO:0000256" key="5">
    <source>
        <dbReference type="SAM" id="MobiDB-lite"/>
    </source>
</evidence>
<protein>
    <recommendedName>
        <fullName evidence="2">DNA ligase (ATP)</fullName>
        <ecNumber evidence="2">6.5.1.1</ecNumber>
    </recommendedName>
</protein>
<dbReference type="GO" id="GO:0003910">
    <property type="term" value="F:DNA ligase (ATP) activity"/>
    <property type="evidence" value="ECO:0007669"/>
    <property type="project" value="UniProtKB-EC"/>
</dbReference>
<dbReference type="HOGENOM" id="CLU_008325_4_2_5"/>
<dbReference type="InterPro" id="IPR012340">
    <property type="entry name" value="NA-bd_OB-fold"/>
</dbReference>
<dbReference type="AlphaFoldDB" id="Q92UC4"/>
<dbReference type="SUPFAM" id="SSF56091">
    <property type="entry name" value="DNA ligase/mRNA capping enzyme, catalytic domain"/>
    <property type="match status" value="1"/>
</dbReference>
<geneLocation type="plasmid" evidence="7 8">
    <name>pSymB</name>
</geneLocation>
<dbReference type="InterPro" id="IPR012309">
    <property type="entry name" value="DNA_ligase_ATP-dep_C"/>
</dbReference>
<dbReference type="SUPFAM" id="SSF50249">
    <property type="entry name" value="Nucleic acid-binding proteins"/>
    <property type="match status" value="1"/>
</dbReference>
<dbReference type="GO" id="GO:0006310">
    <property type="term" value="P:DNA recombination"/>
    <property type="evidence" value="ECO:0007669"/>
    <property type="project" value="InterPro"/>
</dbReference>
<evidence type="ECO:0000313" key="7">
    <source>
        <dbReference type="EMBL" id="CAC49610.1"/>
    </source>
</evidence>